<evidence type="ECO:0000313" key="8">
    <source>
        <dbReference type="Proteomes" id="UP000499080"/>
    </source>
</evidence>
<evidence type="ECO:0000256" key="2">
    <source>
        <dbReference type="ARBA" id="ARBA00004496"/>
    </source>
</evidence>
<dbReference type="InterPro" id="IPR051583">
    <property type="entry name" value="YAP1"/>
</dbReference>
<feature type="domain" description="WW" evidence="6">
    <location>
        <begin position="30"/>
        <end position="63"/>
    </location>
</feature>
<dbReference type="SMART" id="SM00456">
    <property type="entry name" value="WW"/>
    <property type="match status" value="1"/>
</dbReference>
<dbReference type="SUPFAM" id="SSF51045">
    <property type="entry name" value="WW domain"/>
    <property type="match status" value="1"/>
</dbReference>
<evidence type="ECO:0000256" key="1">
    <source>
        <dbReference type="ARBA" id="ARBA00004123"/>
    </source>
</evidence>
<dbReference type="Proteomes" id="UP000499080">
    <property type="component" value="Unassembled WGS sequence"/>
</dbReference>
<dbReference type="Pfam" id="PF00397">
    <property type="entry name" value="WW"/>
    <property type="match status" value="1"/>
</dbReference>
<keyword evidence="4" id="KW-0539">Nucleus</keyword>
<dbReference type="PROSITE" id="PS50020">
    <property type="entry name" value="WW_DOMAIN_2"/>
    <property type="match status" value="1"/>
</dbReference>
<dbReference type="GO" id="GO:0035329">
    <property type="term" value="P:hippo signaling"/>
    <property type="evidence" value="ECO:0007669"/>
    <property type="project" value="TreeGrafter"/>
</dbReference>
<dbReference type="InterPro" id="IPR036020">
    <property type="entry name" value="WW_dom_sf"/>
</dbReference>
<dbReference type="CDD" id="cd00201">
    <property type="entry name" value="WW"/>
    <property type="match status" value="1"/>
</dbReference>
<keyword evidence="8" id="KW-1185">Reference proteome</keyword>
<dbReference type="Gene3D" id="2.20.70.10">
    <property type="match status" value="1"/>
</dbReference>
<proteinExistence type="predicted"/>
<protein>
    <recommendedName>
        <fullName evidence="6">WW domain-containing protein</fullName>
    </recommendedName>
</protein>
<dbReference type="GO" id="GO:0005634">
    <property type="term" value="C:nucleus"/>
    <property type="evidence" value="ECO:0007669"/>
    <property type="project" value="UniProtKB-SubCell"/>
</dbReference>
<dbReference type="FunFam" id="2.20.70.10:FF:000019">
    <property type="entry name" value="Putative transcriptional coactivator YAP1"/>
    <property type="match status" value="1"/>
</dbReference>
<dbReference type="AlphaFoldDB" id="A0A4Y1ZK19"/>
<dbReference type="EMBL" id="BGPR01075205">
    <property type="protein sequence ID" value="GBL54055.1"/>
    <property type="molecule type" value="Genomic_DNA"/>
</dbReference>
<evidence type="ECO:0000259" key="6">
    <source>
        <dbReference type="PROSITE" id="PS50020"/>
    </source>
</evidence>
<organism evidence="7 8">
    <name type="scientific">Araneus ventricosus</name>
    <name type="common">Orbweaver spider</name>
    <name type="synonym">Epeira ventricosa</name>
    <dbReference type="NCBI Taxonomy" id="182803"/>
    <lineage>
        <taxon>Eukaryota</taxon>
        <taxon>Metazoa</taxon>
        <taxon>Ecdysozoa</taxon>
        <taxon>Arthropoda</taxon>
        <taxon>Chelicerata</taxon>
        <taxon>Arachnida</taxon>
        <taxon>Araneae</taxon>
        <taxon>Araneomorphae</taxon>
        <taxon>Entelegynae</taxon>
        <taxon>Araneoidea</taxon>
        <taxon>Araneidae</taxon>
        <taxon>Araneus</taxon>
    </lineage>
</organism>
<dbReference type="GO" id="GO:0005737">
    <property type="term" value="C:cytoplasm"/>
    <property type="evidence" value="ECO:0007669"/>
    <property type="project" value="UniProtKB-SubCell"/>
</dbReference>
<dbReference type="PANTHER" id="PTHR17616:SF8">
    <property type="entry name" value="TRANSCRIPTIONAL COACTIVATOR YORKIE"/>
    <property type="match status" value="1"/>
</dbReference>
<dbReference type="GO" id="GO:0045944">
    <property type="term" value="P:positive regulation of transcription by RNA polymerase II"/>
    <property type="evidence" value="ECO:0007669"/>
    <property type="project" value="TreeGrafter"/>
</dbReference>
<accession>A0A4Y1ZK19</accession>
<dbReference type="OrthoDB" id="2020426at2759"/>
<dbReference type="GO" id="GO:0003713">
    <property type="term" value="F:transcription coactivator activity"/>
    <property type="evidence" value="ECO:0007669"/>
    <property type="project" value="TreeGrafter"/>
</dbReference>
<comment type="subcellular location">
    <subcellularLocation>
        <location evidence="2">Cytoplasm</location>
    </subcellularLocation>
    <subcellularLocation>
        <location evidence="1">Nucleus</location>
    </subcellularLocation>
</comment>
<evidence type="ECO:0000256" key="4">
    <source>
        <dbReference type="ARBA" id="ARBA00023242"/>
    </source>
</evidence>
<dbReference type="InterPro" id="IPR001202">
    <property type="entry name" value="WW_dom"/>
</dbReference>
<keyword evidence="3" id="KW-0963">Cytoplasm</keyword>
<sequence>HLTQSTTWVDPRKKLTAGSMATSVNMQSLGPLPKGWEQATTLEGEVYFINHIERTTSWLDPRIPAHLQNPPTVATPTQQSNSLQSQTQAQVIILFI</sequence>
<gene>
    <name evidence="7" type="ORF">AVEN_212352_1</name>
</gene>
<evidence type="ECO:0000313" key="7">
    <source>
        <dbReference type="EMBL" id="GBL54055.1"/>
    </source>
</evidence>
<dbReference type="PROSITE" id="PS01159">
    <property type="entry name" value="WW_DOMAIN_1"/>
    <property type="match status" value="1"/>
</dbReference>
<evidence type="ECO:0000256" key="5">
    <source>
        <dbReference type="SAM" id="MobiDB-lite"/>
    </source>
</evidence>
<evidence type="ECO:0000256" key="3">
    <source>
        <dbReference type="ARBA" id="ARBA00022490"/>
    </source>
</evidence>
<feature type="region of interest" description="Disordered" evidence="5">
    <location>
        <begin position="63"/>
        <end position="82"/>
    </location>
</feature>
<comment type="caution">
    <text evidence="7">The sequence shown here is derived from an EMBL/GenBank/DDBJ whole genome shotgun (WGS) entry which is preliminary data.</text>
</comment>
<name>A0A4Y1ZK19_ARAVE</name>
<feature type="non-terminal residue" evidence="7">
    <location>
        <position position="1"/>
    </location>
</feature>
<reference evidence="7 8" key="1">
    <citation type="journal article" date="2019" name="Sci. Rep.">
        <title>Orb-weaving spider Araneus ventricosus genome elucidates the spidroin gene catalogue.</title>
        <authorList>
            <person name="Kono N."/>
            <person name="Nakamura H."/>
            <person name="Ohtoshi R."/>
            <person name="Moran D.A.P."/>
            <person name="Shinohara A."/>
            <person name="Yoshida Y."/>
            <person name="Fujiwara M."/>
            <person name="Mori M."/>
            <person name="Tomita M."/>
            <person name="Arakawa K."/>
        </authorList>
    </citation>
    <scope>NUCLEOTIDE SEQUENCE [LARGE SCALE GENOMIC DNA]</scope>
</reference>
<dbReference type="PANTHER" id="PTHR17616">
    <property type="entry name" value="YES-ASSOCIATED PROTEIN YAP1 FAMILY MEMBER"/>
    <property type="match status" value="1"/>
</dbReference>